<reference evidence="1" key="1">
    <citation type="submission" date="2016-08" db="EMBL/GenBank/DDBJ databases">
        <authorList>
            <person name="Seilhamer J.J."/>
        </authorList>
    </citation>
    <scope>NUCLEOTIDE SEQUENCE</scope>
    <source>
        <strain evidence="1">86</strain>
    </source>
</reference>
<dbReference type="EMBL" id="FMJD01000010">
    <property type="protein sequence ID" value="SCM78046.1"/>
    <property type="molecule type" value="Genomic_DNA"/>
</dbReference>
<proteinExistence type="predicted"/>
<sequence length="106" mass="12040">MRWVVETHPEADNEIEALPPGLQARLIRLMEAVENVGLEHLHEPHVKQLDGKLWELRAKATEGIARGIYVTKTGRRVIVLHVFVKKSQKIPPGALAIARRRLTEIE</sequence>
<accession>A0A212LKF9</accession>
<name>A0A212LKF9_9HYPH</name>
<organism evidence="1">
    <name type="scientific">uncultured Pleomorphomonas sp</name>
    <dbReference type="NCBI Taxonomy" id="442121"/>
    <lineage>
        <taxon>Bacteria</taxon>
        <taxon>Pseudomonadati</taxon>
        <taxon>Pseudomonadota</taxon>
        <taxon>Alphaproteobacteria</taxon>
        <taxon>Hyphomicrobiales</taxon>
        <taxon>Pleomorphomonadaceae</taxon>
        <taxon>Pleomorphomonas</taxon>
        <taxon>environmental samples</taxon>
    </lineage>
</organism>
<evidence type="ECO:0000313" key="1">
    <source>
        <dbReference type="EMBL" id="SCM78046.1"/>
    </source>
</evidence>
<gene>
    <name evidence="1" type="ORF">KL86PLE_60368</name>
</gene>
<dbReference type="Pfam" id="PF05973">
    <property type="entry name" value="Gp49"/>
    <property type="match status" value="1"/>
</dbReference>
<dbReference type="AlphaFoldDB" id="A0A212LKF9"/>
<dbReference type="InterPro" id="IPR009241">
    <property type="entry name" value="HigB-like"/>
</dbReference>
<protein>
    <submittedName>
        <fullName evidence="1">Phage-related protein</fullName>
    </submittedName>
</protein>